<protein>
    <submittedName>
        <fullName evidence="2">Uncharacterized protein</fullName>
    </submittedName>
</protein>
<dbReference type="Proteomes" id="UP000828390">
    <property type="component" value="Unassembled WGS sequence"/>
</dbReference>
<evidence type="ECO:0000256" key="1">
    <source>
        <dbReference type="SAM" id="MobiDB-lite"/>
    </source>
</evidence>
<reference evidence="2" key="1">
    <citation type="journal article" date="2019" name="bioRxiv">
        <title>The Genome of the Zebra Mussel, Dreissena polymorpha: A Resource for Invasive Species Research.</title>
        <authorList>
            <person name="McCartney M.A."/>
            <person name="Auch B."/>
            <person name="Kono T."/>
            <person name="Mallez S."/>
            <person name="Zhang Y."/>
            <person name="Obille A."/>
            <person name="Becker A."/>
            <person name="Abrahante J.E."/>
            <person name="Garbe J."/>
            <person name="Badalamenti J.P."/>
            <person name="Herman A."/>
            <person name="Mangelson H."/>
            <person name="Liachko I."/>
            <person name="Sullivan S."/>
            <person name="Sone E.D."/>
            <person name="Koren S."/>
            <person name="Silverstein K.A.T."/>
            <person name="Beckman K.B."/>
            <person name="Gohl D.M."/>
        </authorList>
    </citation>
    <scope>NUCLEOTIDE SEQUENCE</scope>
    <source>
        <strain evidence="2">Duluth1</strain>
        <tissue evidence="2">Whole animal</tissue>
    </source>
</reference>
<comment type="caution">
    <text evidence="2">The sequence shown here is derived from an EMBL/GenBank/DDBJ whole genome shotgun (WGS) entry which is preliminary data.</text>
</comment>
<accession>A0A9D4KJ31</accession>
<gene>
    <name evidence="2" type="ORF">DPMN_113878</name>
</gene>
<feature type="region of interest" description="Disordered" evidence="1">
    <location>
        <begin position="70"/>
        <end position="90"/>
    </location>
</feature>
<dbReference type="AlphaFoldDB" id="A0A9D4KJ31"/>
<evidence type="ECO:0000313" key="3">
    <source>
        <dbReference type="Proteomes" id="UP000828390"/>
    </source>
</evidence>
<keyword evidence="3" id="KW-1185">Reference proteome</keyword>
<sequence length="194" mass="21695">MSENAISDYEHDEIVPESVMEEQIYDEIFSFKFESETNATCFQKDLDNVTSLNTKFDRLLSLFETVARNSTSNKGHDSNGNPVSIATVSDNRISDKPLTAVRFSEIDGSATQCTSTNQDNTTFGGCSRPIVDNFDTLSLQPGQTERRDLLGLSDDFSHSDGDTLVNQCEDTSKERFTKYSSKTDILRRSKTIVD</sequence>
<reference evidence="2" key="2">
    <citation type="submission" date="2020-11" db="EMBL/GenBank/DDBJ databases">
        <authorList>
            <person name="McCartney M.A."/>
            <person name="Auch B."/>
            <person name="Kono T."/>
            <person name="Mallez S."/>
            <person name="Becker A."/>
            <person name="Gohl D.M."/>
            <person name="Silverstein K.A.T."/>
            <person name="Koren S."/>
            <person name="Bechman K.B."/>
            <person name="Herman A."/>
            <person name="Abrahante J.E."/>
            <person name="Garbe J."/>
        </authorList>
    </citation>
    <scope>NUCLEOTIDE SEQUENCE</scope>
    <source>
        <strain evidence="2">Duluth1</strain>
        <tissue evidence="2">Whole animal</tissue>
    </source>
</reference>
<dbReference type="EMBL" id="JAIWYP010000004">
    <property type="protein sequence ID" value="KAH3840429.1"/>
    <property type="molecule type" value="Genomic_DNA"/>
</dbReference>
<evidence type="ECO:0000313" key="2">
    <source>
        <dbReference type="EMBL" id="KAH3840429.1"/>
    </source>
</evidence>
<organism evidence="2 3">
    <name type="scientific">Dreissena polymorpha</name>
    <name type="common">Zebra mussel</name>
    <name type="synonym">Mytilus polymorpha</name>
    <dbReference type="NCBI Taxonomy" id="45954"/>
    <lineage>
        <taxon>Eukaryota</taxon>
        <taxon>Metazoa</taxon>
        <taxon>Spiralia</taxon>
        <taxon>Lophotrochozoa</taxon>
        <taxon>Mollusca</taxon>
        <taxon>Bivalvia</taxon>
        <taxon>Autobranchia</taxon>
        <taxon>Heteroconchia</taxon>
        <taxon>Euheterodonta</taxon>
        <taxon>Imparidentia</taxon>
        <taxon>Neoheterodontei</taxon>
        <taxon>Myida</taxon>
        <taxon>Dreissenoidea</taxon>
        <taxon>Dreissenidae</taxon>
        <taxon>Dreissena</taxon>
    </lineage>
</organism>
<proteinExistence type="predicted"/>
<name>A0A9D4KJ31_DREPO</name>